<comment type="caution">
    <text evidence="1">The sequence shown here is derived from an EMBL/GenBank/DDBJ whole genome shotgun (WGS) entry which is preliminary data.</text>
</comment>
<dbReference type="AlphaFoldDB" id="A0A255EIS3"/>
<protein>
    <submittedName>
        <fullName evidence="1">Uncharacterized protein</fullName>
    </submittedName>
</protein>
<proteinExistence type="predicted"/>
<accession>A0A255EIS3</accession>
<organism evidence="1 2">
    <name type="scientific">Parenemella sanctibonifatiensis</name>
    <dbReference type="NCBI Taxonomy" id="2016505"/>
    <lineage>
        <taxon>Bacteria</taxon>
        <taxon>Bacillati</taxon>
        <taxon>Actinomycetota</taxon>
        <taxon>Actinomycetes</taxon>
        <taxon>Propionibacteriales</taxon>
        <taxon>Propionibacteriaceae</taxon>
        <taxon>Parenemella</taxon>
    </lineage>
</organism>
<dbReference type="Proteomes" id="UP000216300">
    <property type="component" value="Unassembled WGS sequence"/>
</dbReference>
<evidence type="ECO:0000313" key="1">
    <source>
        <dbReference type="EMBL" id="OYN91140.1"/>
    </source>
</evidence>
<evidence type="ECO:0000313" key="2">
    <source>
        <dbReference type="Proteomes" id="UP000216300"/>
    </source>
</evidence>
<dbReference type="RefSeq" id="WP_094453613.1">
    <property type="nucleotide sequence ID" value="NZ_NMVJ01000006.1"/>
</dbReference>
<dbReference type="EMBL" id="NMVJ01000006">
    <property type="protein sequence ID" value="OYN91140.1"/>
    <property type="molecule type" value="Genomic_DNA"/>
</dbReference>
<sequence length="108" mass="12031">MKYLTLSADDLAPSIMDADEGLELEELEIPDRLRARILEWNAAYQPIIPLTEVERQQVADRIDALDAIGLTLRAELEESLAPAKVAYYSEGRLRHIYGAGGQGGWVAY</sequence>
<gene>
    <name evidence="1" type="ORF">CGZ91_06680</name>
</gene>
<reference evidence="1 2" key="1">
    <citation type="submission" date="2017-07" db="EMBL/GenBank/DDBJ databases">
        <title>Draft whole genome sequences of clinical Proprionibacteriaceae strains.</title>
        <authorList>
            <person name="Bernier A.-M."/>
            <person name="Bernard K."/>
            <person name="Domingo M.-C."/>
        </authorList>
    </citation>
    <scope>NUCLEOTIDE SEQUENCE [LARGE SCALE GENOMIC DNA]</scope>
    <source>
        <strain evidence="1 2">NML 150081</strain>
    </source>
</reference>
<dbReference type="OrthoDB" id="5148315at2"/>
<name>A0A255EIS3_9ACTN</name>
<keyword evidence="2" id="KW-1185">Reference proteome</keyword>